<name>A0AAQ3WKN1_PASNO</name>
<feature type="non-terminal residue" evidence="3">
    <location>
        <position position="1"/>
    </location>
</feature>
<dbReference type="Pfam" id="PF03108">
    <property type="entry name" value="DBD_Tnp_Mut"/>
    <property type="match status" value="1"/>
</dbReference>
<proteinExistence type="predicted"/>
<evidence type="ECO:0000313" key="3">
    <source>
        <dbReference type="EMBL" id="WVZ64915.1"/>
    </source>
</evidence>
<dbReference type="PANTHER" id="PTHR31973">
    <property type="entry name" value="POLYPROTEIN, PUTATIVE-RELATED"/>
    <property type="match status" value="1"/>
</dbReference>
<evidence type="ECO:0000256" key="1">
    <source>
        <dbReference type="SAM" id="MobiDB-lite"/>
    </source>
</evidence>
<keyword evidence="4" id="KW-1185">Reference proteome</keyword>
<feature type="region of interest" description="Disordered" evidence="1">
    <location>
        <begin position="1"/>
        <end position="22"/>
    </location>
</feature>
<gene>
    <name evidence="3" type="ORF">U9M48_014362</name>
</gene>
<dbReference type="AlphaFoldDB" id="A0AAQ3WKN1"/>
<accession>A0AAQ3WKN1</accession>
<feature type="compositionally biased region" description="Acidic residues" evidence="1">
    <location>
        <begin position="10"/>
        <end position="22"/>
    </location>
</feature>
<reference evidence="3 4" key="1">
    <citation type="submission" date="2024-02" db="EMBL/GenBank/DDBJ databases">
        <title>High-quality chromosome-scale genome assembly of Pensacola bahiagrass (Paspalum notatum Flugge var. saurae).</title>
        <authorList>
            <person name="Vega J.M."/>
            <person name="Podio M."/>
            <person name="Orjuela J."/>
            <person name="Siena L.A."/>
            <person name="Pessino S.C."/>
            <person name="Combes M.C."/>
            <person name="Mariac C."/>
            <person name="Albertini E."/>
            <person name="Pupilli F."/>
            <person name="Ortiz J.P.A."/>
            <person name="Leblanc O."/>
        </authorList>
    </citation>
    <scope>NUCLEOTIDE SEQUENCE [LARGE SCALE GENOMIC DNA]</scope>
    <source>
        <strain evidence="3">R1</strain>
        <tissue evidence="3">Leaf</tissue>
    </source>
</reference>
<evidence type="ECO:0000313" key="4">
    <source>
        <dbReference type="Proteomes" id="UP001341281"/>
    </source>
</evidence>
<feature type="domain" description="Transposase MuDR plant" evidence="2">
    <location>
        <begin position="101"/>
        <end position="157"/>
    </location>
</feature>
<dbReference type="EMBL" id="CP144747">
    <property type="protein sequence ID" value="WVZ64915.1"/>
    <property type="molecule type" value="Genomic_DNA"/>
</dbReference>
<evidence type="ECO:0000259" key="2">
    <source>
        <dbReference type="Pfam" id="PF03108"/>
    </source>
</evidence>
<dbReference type="Proteomes" id="UP001341281">
    <property type="component" value="Chromosome 03"/>
</dbReference>
<sequence length="550" mass="63546">PKTEDKQETELEWDGDDKETSDEEYHQLLDEFSSAEDEEAEQLRKFAKEVKRGRKAKKLGLHASEIKEKAVDELDDSDGETERWKSLENRFDKKAAVPIFSLGMAFRGNSQFNKALVKYGLKTSRHLVFVKDEANRVRATCSWKGCKWLIYGSKTSKRDNKLVTSNGIAKQYYNEIKDNPTWKVELIKKAMLRDMCADVSISKCKRAKSLVLKAALDSMQGEYSRVYDYQMELLRSNPGSTVVVCLDPEFEEKVFERMYVCFDACKKGFLSGCRMVIELDGCWFKGATNVATKTYDSWYWFLGLLQKDLNINNGGQGWVIISDQQKKHTDKELQKKWWCCAKSPCRELFNYHRTVLAQETPEGAQDMMKTSPEHWSRAFFKLGSNCDLVDNNMCESFNNSIMDARFYPVISMHETIRKKVMVRIQENRARSERWVGTICPNIFKKLKINIQRSSKVLDDFIAPCFTISEYMKTYDHVLLPVEGPGNWPISDMPRPKAPTYVKMLGRPKTERRMKVGEAPKGTKLSKVGTKIKYRLCGKFDHNARTCHKNA</sequence>
<feature type="non-terminal residue" evidence="3">
    <location>
        <position position="550"/>
    </location>
</feature>
<organism evidence="3 4">
    <name type="scientific">Paspalum notatum var. saurae</name>
    <dbReference type="NCBI Taxonomy" id="547442"/>
    <lineage>
        <taxon>Eukaryota</taxon>
        <taxon>Viridiplantae</taxon>
        <taxon>Streptophyta</taxon>
        <taxon>Embryophyta</taxon>
        <taxon>Tracheophyta</taxon>
        <taxon>Spermatophyta</taxon>
        <taxon>Magnoliopsida</taxon>
        <taxon>Liliopsida</taxon>
        <taxon>Poales</taxon>
        <taxon>Poaceae</taxon>
        <taxon>PACMAD clade</taxon>
        <taxon>Panicoideae</taxon>
        <taxon>Andropogonodae</taxon>
        <taxon>Paspaleae</taxon>
        <taxon>Paspalinae</taxon>
        <taxon>Paspalum</taxon>
    </lineage>
</organism>
<dbReference type="InterPro" id="IPR004332">
    <property type="entry name" value="Transposase_MuDR"/>
</dbReference>
<protein>
    <recommendedName>
        <fullName evidence="2">Transposase MuDR plant domain-containing protein</fullName>
    </recommendedName>
</protein>
<dbReference type="PANTHER" id="PTHR31973:SF187">
    <property type="entry name" value="MUTATOR TRANSPOSASE MUDRA PROTEIN"/>
    <property type="match status" value="1"/>
</dbReference>